<keyword evidence="1" id="KW-0732">Signal</keyword>
<protein>
    <submittedName>
        <fullName evidence="4">META domain-containing protein</fullName>
    </submittedName>
</protein>
<keyword evidence="5" id="KW-1185">Reference proteome</keyword>
<dbReference type="EMBL" id="CP136925">
    <property type="protein sequence ID" value="WXA12931.1"/>
    <property type="molecule type" value="Genomic_DNA"/>
</dbReference>
<evidence type="ECO:0000256" key="1">
    <source>
        <dbReference type="SAM" id="SignalP"/>
    </source>
</evidence>
<dbReference type="PANTHER" id="PTHR35535">
    <property type="entry name" value="HEAT SHOCK PROTEIN HSLJ"/>
    <property type="match status" value="1"/>
</dbReference>
<feature type="signal peptide" evidence="1">
    <location>
        <begin position="1"/>
        <end position="21"/>
    </location>
</feature>
<evidence type="ECO:0000259" key="2">
    <source>
        <dbReference type="Pfam" id="PF03724"/>
    </source>
</evidence>
<gene>
    <name evidence="4" type="ORF">R3L15_12495</name>
    <name evidence="3" type="ORF">R3L16_09095</name>
</gene>
<dbReference type="Gene3D" id="2.40.128.270">
    <property type="match status" value="1"/>
</dbReference>
<dbReference type="InterPro" id="IPR038670">
    <property type="entry name" value="HslJ-like_sf"/>
</dbReference>
<accession>A0AAU6P654</accession>
<organism evidence="4">
    <name type="scientific">Mangrovimonas cancribranchiae</name>
    <dbReference type="NCBI Taxonomy" id="3080055"/>
    <lineage>
        <taxon>Bacteria</taxon>
        <taxon>Pseudomonadati</taxon>
        <taxon>Bacteroidota</taxon>
        <taxon>Flavobacteriia</taxon>
        <taxon>Flavobacteriales</taxon>
        <taxon>Flavobacteriaceae</taxon>
        <taxon>Mangrovimonas</taxon>
    </lineage>
</organism>
<dbReference type="InterPro" id="IPR005184">
    <property type="entry name" value="DUF306_Meta_HslJ"/>
</dbReference>
<dbReference type="PANTHER" id="PTHR35535:SF2">
    <property type="entry name" value="DUF306 DOMAIN-CONTAINING PROTEIN"/>
    <property type="match status" value="1"/>
</dbReference>
<evidence type="ECO:0000313" key="3">
    <source>
        <dbReference type="EMBL" id="WXA01908.1"/>
    </source>
</evidence>
<dbReference type="InterPro" id="IPR053147">
    <property type="entry name" value="Hsp_HslJ-like"/>
</dbReference>
<dbReference type="Proteomes" id="UP001368318">
    <property type="component" value="Chromosome"/>
</dbReference>
<feature type="chain" id="PRO_5044712979" evidence="1">
    <location>
        <begin position="22"/>
        <end position="138"/>
    </location>
</feature>
<reference evidence="4 5" key="1">
    <citation type="submission" date="2023-10" db="EMBL/GenBank/DDBJ databases">
        <title>Culture-based analysis of two novel bacteria associated with mangrove crab gills.</title>
        <authorList>
            <person name="Yang X."/>
            <person name="Garuglieri E."/>
            <person name="Van Goethem M.W."/>
            <person name="Fusi M."/>
            <person name="Marasco R."/>
            <person name="Daffonchio D.G."/>
        </authorList>
    </citation>
    <scope>NUCLEOTIDE SEQUENCE</scope>
    <source>
        <strain evidence="4">UG2-1</strain>
        <strain evidence="3">UG2-2</strain>
        <strain evidence="5">UG2_2</strain>
    </source>
</reference>
<evidence type="ECO:0000313" key="4">
    <source>
        <dbReference type="EMBL" id="WXA12931.1"/>
    </source>
</evidence>
<name>A0AAU6P654_9FLAO</name>
<feature type="domain" description="DUF306" evidence="2">
    <location>
        <begin position="23"/>
        <end position="132"/>
    </location>
</feature>
<dbReference type="RefSeq" id="WP_338732056.1">
    <property type="nucleotide sequence ID" value="NZ_CP136924.1"/>
</dbReference>
<dbReference type="Pfam" id="PF03724">
    <property type="entry name" value="META"/>
    <property type="match status" value="1"/>
</dbReference>
<dbReference type="PROSITE" id="PS51257">
    <property type="entry name" value="PROKAR_LIPOPROTEIN"/>
    <property type="match status" value="1"/>
</dbReference>
<dbReference type="KEGG" id="mcaa:R3L15_12495"/>
<evidence type="ECO:0000313" key="5">
    <source>
        <dbReference type="Proteomes" id="UP001368318"/>
    </source>
</evidence>
<proteinExistence type="predicted"/>
<dbReference type="AlphaFoldDB" id="A0AAU6P654"/>
<dbReference type="EMBL" id="CP136924">
    <property type="protein sequence ID" value="WXA01908.1"/>
    <property type="molecule type" value="Genomic_DNA"/>
</dbReference>
<sequence>MKILKTVIVVLICLVSSCNSNKETLYGSTWELEYISGPRIAFDGLYPNKKPQITFNKDTQKVEGNNSCNGYSAEYTIDGNTISFGEPGPTTMMFCGQGEKVFLTSIKKINSYSFDADGKLNLMMDDVVMMRFHKTQKP</sequence>